<dbReference type="EMBL" id="CAEKDK010000005">
    <property type="protein sequence ID" value="CAB4278964.1"/>
    <property type="molecule type" value="Genomic_DNA"/>
</dbReference>
<dbReference type="AlphaFoldDB" id="A0A6J5UUC9"/>
<organism evidence="1 2">
    <name type="scientific">Prunus armeniaca</name>
    <name type="common">Apricot</name>
    <name type="synonym">Armeniaca vulgaris</name>
    <dbReference type="NCBI Taxonomy" id="36596"/>
    <lineage>
        <taxon>Eukaryota</taxon>
        <taxon>Viridiplantae</taxon>
        <taxon>Streptophyta</taxon>
        <taxon>Embryophyta</taxon>
        <taxon>Tracheophyta</taxon>
        <taxon>Spermatophyta</taxon>
        <taxon>Magnoliopsida</taxon>
        <taxon>eudicotyledons</taxon>
        <taxon>Gunneridae</taxon>
        <taxon>Pentapetalae</taxon>
        <taxon>rosids</taxon>
        <taxon>fabids</taxon>
        <taxon>Rosales</taxon>
        <taxon>Rosaceae</taxon>
        <taxon>Amygdaloideae</taxon>
        <taxon>Amygdaleae</taxon>
        <taxon>Prunus</taxon>
    </lineage>
</organism>
<accession>A0A6J5UUC9</accession>
<reference evidence="1 2" key="1">
    <citation type="submission" date="2020-05" db="EMBL/GenBank/DDBJ databases">
        <authorList>
            <person name="Campoy J."/>
            <person name="Schneeberger K."/>
            <person name="Spophaly S."/>
        </authorList>
    </citation>
    <scope>NUCLEOTIDE SEQUENCE [LARGE SCALE GENOMIC DNA]</scope>
    <source>
        <strain evidence="1">PruArmRojPasFocal</strain>
    </source>
</reference>
<protein>
    <submittedName>
        <fullName evidence="1">Uncharacterized protein</fullName>
    </submittedName>
</protein>
<evidence type="ECO:0000313" key="2">
    <source>
        <dbReference type="Proteomes" id="UP000507222"/>
    </source>
</evidence>
<sequence>MEKEKIDDLRGAVAPQEDLLSLLINPKWSTVEGPKTTSKIKKQECEGNGRFFMLAVMVGVATT</sequence>
<name>A0A6J5UUC9_PRUAR</name>
<proteinExistence type="predicted"/>
<evidence type="ECO:0000313" key="1">
    <source>
        <dbReference type="EMBL" id="CAB4278964.1"/>
    </source>
</evidence>
<dbReference type="Proteomes" id="UP000507222">
    <property type="component" value="Unassembled WGS sequence"/>
</dbReference>
<gene>
    <name evidence="1" type="ORF">CURHAP_LOCUS30929</name>
</gene>